<name>A0ABW4FKY3_9PSEU</name>
<proteinExistence type="predicted"/>
<protein>
    <submittedName>
        <fullName evidence="2">DUF3040 domain-containing protein</fullName>
    </submittedName>
</protein>
<dbReference type="InterPro" id="IPR021401">
    <property type="entry name" value="DUF3040"/>
</dbReference>
<dbReference type="RefSeq" id="WP_343973547.1">
    <property type="nucleotide sequence ID" value="NZ_BAAAJG010000004.1"/>
</dbReference>
<keyword evidence="1" id="KW-0472">Membrane</keyword>
<keyword evidence="3" id="KW-1185">Reference proteome</keyword>
<feature type="transmembrane region" description="Helical" evidence="1">
    <location>
        <begin position="46"/>
        <end position="63"/>
    </location>
</feature>
<gene>
    <name evidence="2" type="ORF">ACFSCY_17680</name>
</gene>
<feature type="transmembrane region" description="Helical" evidence="1">
    <location>
        <begin position="69"/>
        <end position="88"/>
    </location>
</feature>
<comment type="caution">
    <text evidence="2">The sequence shown here is derived from an EMBL/GenBank/DDBJ whole genome shotgun (WGS) entry which is preliminary data.</text>
</comment>
<keyword evidence="1" id="KW-0812">Transmembrane</keyword>
<reference evidence="3" key="1">
    <citation type="journal article" date="2019" name="Int. J. Syst. Evol. Microbiol.">
        <title>The Global Catalogue of Microorganisms (GCM) 10K type strain sequencing project: providing services to taxonomists for standard genome sequencing and annotation.</title>
        <authorList>
            <consortium name="The Broad Institute Genomics Platform"/>
            <consortium name="The Broad Institute Genome Sequencing Center for Infectious Disease"/>
            <person name="Wu L."/>
            <person name="Ma J."/>
        </authorList>
    </citation>
    <scope>NUCLEOTIDE SEQUENCE [LARGE SCALE GENOMIC DNA]</scope>
    <source>
        <strain evidence="3">JCM 12165</strain>
    </source>
</reference>
<accession>A0ABW4FKY3</accession>
<evidence type="ECO:0000313" key="2">
    <source>
        <dbReference type="EMBL" id="MFD1531270.1"/>
    </source>
</evidence>
<dbReference type="Proteomes" id="UP001597145">
    <property type="component" value="Unassembled WGS sequence"/>
</dbReference>
<dbReference type="Pfam" id="PF11239">
    <property type="entry name" value="DUF3040"/>
    <property type="match status" value="1"/>
</dbReference>
<organism evidence="2 3">
    <name type="scientific">Pseudonocardia aurantiaca</name>
    <dbReference type="NCBI Taxonomy" id="75290"/>
    <lineage>
        <taxon>Bacteria</taxon>
        <taxon>Bacillati</taxon>
        <taxon>Actinomycetota</taxon>
        <taxon>Actinomycetes</taxon>
        <taxon>Pseudonocardiales</taxon>
        <taxon>Pseudonocardiaceae</taxon>
        <taxon>Pseudonocardia</taxon>
    </lineage>
</organism>
<evidence type="ECO:0000256" key="1">
    <source>
        <dbReference type="SAM" id="Phobius"/>
    </source>
</evidence>
<dbReference type="EMBL" id="JBHUCP010000010">
    <property type="protein sequence ID" value="MFD1531270.1"/>
    <property type="molecule type" value="Genomic_DNA"/>
</dbReference>
<keyword evidence="1" id="KW-1133">Transmembrane helix</keyword>
<evidence type="ECO:0000313" key="3">
    <source>
        <dbReference type="Proteomes" id="UP001597145"/>
    </source>
</evidence>
<sequence length="104" mass="11022">MPLTRSERRELRRLGRAVAAEDPAFARLLKGHPGFPSWMAVMIRRFAWALAAVATLLLAAGAIMGDVSLLAGGLLVLVSGPPILLIMARALALEWKDAGVPVGP</sequence>